<sequence length="90" mass="10412">MQTQFAMHIRHLPHHCSGMMDKGFARFSQGYAPPPALQKHNLSRRFHIAQTLACRWKREAYFRRAMGDAAGVGYRKEEAKVGKIKAHARY</sequence>
<proteinExistence type="predicted"/>
<dbReference type="AlphaFoldDB" id="A0A292GK63"/>
<protein>
    <submittedName>
        <fullName evidence="1">Uncharacterized protein</fullName>
    </submittedName>
</protein>
<name>A0A292GK63_9HYPH</name>
<dbReference type="EMBL" id="LC171366">
    <property type="protein sequence ID" value="BBA73384.1"/>
    <property type="molecule type" value="Genomic_DNA"/>
</dbReference>
<accession>A0A292GK63</accession>
<reference evidence="1" key="1">
    <citation type="submission" date="2016-07" db="EMBL/GenBank/DDBJ databases">
        <title>Genomics reveals synergistic degradation of pyrene by five bacteria in a mangrove sediment-derived bacterial consortium.</title>
        <authorList>
            <person name="Wanapaisan P."/>
            <person name="Vejarano F."/>
            <person name="Chakraborty J."/>
            <person name="Shintani M."/>
            <person name="Muangchinda C."/>
            <person name="Laothamteep N."/>
            <person name="Suzuki-Minakuchi C."/>
            <person name="Inoue K."/>
            <person name="Nojiri H."/>
            <person name="Pinyakong O."/>
        </authorList>
    </citation>
    <scope>NUCLEOTIDE SEQUENCE</scope>
    <source>
        <strain evidence="1">PW1</strain>
    </source>
</reference>
<evidence type="ECO:0000313" key="1">
    <source>
        <dbReference type="EMBL" id="BBA73384.1"/>
    </source>
</evidence>
<organism evidence="1">
    <name type="scientific">Ochrobactrum sp. PW1</name>
    <dbReference type="NCBI Taxonomy" id="1882222"/>
    <lineage>
        <taxon>Bacteria</taxon>
        <taxon>Pseudomonadati</taxon>
        <taxon>Pseudomonadota</taxon>
        <taxon>Alphaproteobacteria</taxon>
        <taxon>Hyphomicrobiales</taxon>
        <taxon>Brucellaceae</taxon>
        <taxon>Brucella/Ochrobactrum group</taxon>
        <taxon>Ochrobactrum</taxon>
    </lineage>
</organism>